<dbReference type="InterPro" id="IPR013422">
    <property type="entry name" value="CRISPR-assoc_prot_Cas5_N"/>
</dbReference>
<evidence type="ECO:0000313" key="4">
    <source>
        <dbReference type="Proteomes" id="UP001320544"/>
    </source>
</evidence>
<dbReference type="Proteomes" id="UP001320544">
    <property type="component" value="Chromosome"/>
</dbReference>
<accession>A0ABN6MLJ7</accession>
<dbReference type="NCBIfam" id="TIGR01876">
    <property type="entry name" value="cas_Cas5d"/>
    <property type="match status" value="1"/>
</dbReference>
<organism evidence="3 4">
    <name type="scientific">Raoultibacter timonensis</name>
    <dbReference type="NCBI Taxonomy" id="1907662"/>
    <lineage>
        <taxon>Bacteria</taxon>
        <taxon>Bacillati</taxon>
        <taxon>Actinomycetota</taxon>
        <taxon>Coriobacteriia</taxon>
        <taxon>Eggerthellales</taxon>
        <taxon>Eggerthellaceae</taxon>
        <taxon>Raoultibacter</taxon>
    </lineage>
</organism>
<keyword evidence="4" id="KW-1185">Reference proteome</keyword>
<dbReference type="EMBL" id="AP025564">
    <property type="protein sequence ID" value="BDE97745.1"/>
    <property type="molecule type" value="Genomic_DNA"/>
</dbReference>
<reference evidence="3 4" key="1">
    <citation type="submission" date="2022-01" db="EMBL/GenBank/DDBJ databases">
        <title>Novel bile acid biosynthetic pathways are enriched in the microbiome of centenarians.</title>
        <authorList>
            <person name="Sato Y."/>
            <person name="Atarashi K."/>
            <person name="Plichta R.D."/>
            <person name="Arai Y."/>
            <person name="Sasajima S."/>
            <person name="Kearney M.S."/>
            <person name="Suda W."/>
            <person name="Takeshita K."/>
            <person name="Sasaki T."/>
            <person name="Okamoto S."/>
            <person name="Skelly N.A."/>
            <person name="Okamura Y."/>
            <person name="Vlamakis H."/>
            <person name="Li Y."/>
            <person name="Tanoue T."/>
            <person name="Takei H."/>
            <person name="Nittono H."/>
            <person name="Narushima S."/>
            <person name="Irie J."/>
            <person name="Itoh H."/>
            <person name="Moriya K."/>
            <person name="Sugiura Y."/>
            <person name="Suematsu M."/>
            <person name="Moritoki N."/>
            <person name="Shibata S."/>
            <person name="Littman R.D."/>
            <person name="Fischbach A.M."/>
            <person name="Uwamino Y."/>
            <person name="Inoue T."/>
            <person name="Honda A."/>
            <person name="Hattori M."/>
            <person name="Murai T."/>
            <person name="Xavier J.R."/>
            <person name="Hirose N."/>
            <person name="Honda K."/>
        </authorList>
    </citation>
    <scope>NUCLEOTIDE SEQUENCE [LARGE SCALE GENOMIC DNA]</scope>
    <source>
        <strain evidence="3 4">CE91-St30</strain>
    </source>
</reference>
<evidence type="ECO:0000256" key="2">
    <source>
        <dbReference type="PIRNR" id="PIRNR029950"/>
    </source>
</evidence>
<keyword evidence="2" id="KW-0378">Hydrolase</keyword>
<dbReference type="EC" id="3.1.-.-" evidence="2"/>
<comment type="similarity">
    <text evidence="2">Belongs to the CRISPR-associated protein Cas5 family. Subtype I-C/Dvulg subfamily.</text>
</comment>
<dbReference type="InterPro" id="IPR021124">
    <property type="entry name" value="CRISPR-assoc_prot_Cas5"/>
</dbReference>
<dbReference type="Pfam" id="PF09704">
    <property type="entry name" value="Cas_Cas5d"/>
    <property type="match status" value="1"/>
</dbReference>
<keyword evidence="2" id="KW-0540">Nuclease</keyword>
<dbReference type="RefSeq" id="WP_244387172.1">
    <property type="nucleotide sequence ID" value="NZ_AP025564.1"/>
</dbReference>
<gene>
    <name evidence="3" type="ORF">CE91St30_30780</name>
</gene>
<sequence>MAYGVQIEVWGDRALFTRPELSVERVSYDVITPSAARGLIESIYWHPGLRYSIEKIHVLNPIRFTNVRRNEVKSKALASSMKSAIVNGGQLPCINTKEDIQQRASLILTDVHYVIEAHFDLTDKASPEDNPGKFKDIIRRRLERGQCYSAPYFGTREFPAHFKAYEDPLPSKGFYSDVDERDFGLMLYDMDYSDPKNITPMFFRAIMRNGVIDVAGSEVFR</sequence>
<evidence type="ECO:0000313" key="3">
    <source>
        <dbReference type="EMBL" id="BDE97745.1"/>
    </source>
</evidence>
<keyword evidence="1 2" id="KW-0051">Antiviral defense</keyword>
<dbReference type="NCBIfam" id="TIGR02593">
    <property type="entry name" value="CRISPR_cas5"/>
    <property type="match status" value="1"/>
</dbReference>
<name>A0ABN6MLJ7_9ACTN</name>
<evidence type="ECO:0000256" key="1">
    <source>
        <dbReference type="ARBA" id="ARBA00023118"/>
    </source>
</evidence>
<dbReference type="CDD" id="cd09752">
    <property type="entry name" value="Cas5_I-C"/>
    <property type="match status" value="1"/>
</dbReference>
<dbReference type="InterPro" id="IPR010155">
    <property type="entry name" value="CRISPR-assoc_prot_Cas5d"/>
</dbReference>
<keyword evidence="2" id="KW-0255">Endonuclease</keyword>
<keyword evidence="2" id="KW-0694">RNA-binding</keyword>
<dbReference type="PIRSF" id="PIRSF029950">
    <property type="entry name" value="Cas_CT1134"/>
    <property type="match status" value="1"/>
</dbReference>
<protein>
    <recommendedName>
        <fullName evidence="2">pre-crRNA processing endonuclease</fullName>
        <ecNumber evidence="2">3.1.-.-</ecNumber>
    </recommendedName>
</protein>
<comment type="function">
    <text evidence="2">CRISPR (clustered regularly interspaced short palindromic repeat) is an adaptive immune system that provides protection against mobile genetic elements (viruses, transposable elements and conjugative plasmids). CRISPR clusters contain spacers, sequences complementary to antecedent mobile elements, and target invading nucleic acids. CRISPR clusters are transcribed and processed into CRISPR RNA (crRNA).</text>
</comment>
<proteinExistence type="inferred from homology"/>
<dbReference type="Gene3D" id="3.30.70.2660">
    <property type="match status" value="1"/>
</dbReference>